<evidence type="ECO:0000313" key="2">
    <source>
        <dbReference type="EMBL" id="TMW61026.1"/>
    </source>
</evidence>
<gene>
    <name evidence="2" type="ORF">Poli38472_014487</name>
</gene>
<dbReference type="Proteomes" id="UP000794436">
    <property type="component" value="Unassembled WGS sequence"/>
</dbReference>
<feature type="transmembrane region" description="Helical" evidence="1">
    <location>
        <begin position="247"/>
        <end position="268"/>
    </location>
</feature>
<dbReference type="AlphaFoldDB" id="A0A8K1CCV4"/>
<evidence type="ECO:0000256" key="1">
    <source>
        <dbReference type="SAM" id="Phobius"/>
    </source>
</evidence>
<accession>A0A8K1CCV4</accession>
<name>A0A8K1CCV4_PYTOL</name>
<evidence type="ECO:0000313" key="3">
    <source>
        <dbReference type="Proteomes" id="UP000794436"/>
    </source>
</evidence>
<reference evidence="2" key="1">
    <citation type="submission" date="2019-03" db="EMBL/GenBank/DDBJ databases">
        <title>Long read genome sequence of the mycoparasitic Pythium oligandrum ATCC 38472 isolated from sugarbeet rhizosphere.</title>
        <authorList>
            <person name="Gaulin E."/>
        </authorList>
    </citation>
    <scope>NUCLEOTIDE SEQUENCE</scope>
    <source>
        <strain evidence="2">ATCC 38472_TT</strain>
    </source>
</reference>
<feature type="transmembrane region" description="Helical" evidence="1">
    <location>
        <begin position="32"/>
        <end position="53"/>
    </location>
</feature>
<dbReference type="EMBL" id="SPLM01000078">
    <property type="protein sequence ID" value="TMW61026.1"/>
    <property type="molecule type" value="Genomic_DNA"/>
</dbReference>
<organism evidence="2 3">
    <name type="scientific">Pythium oligandrum</name>
    <name type="common">Mycoparasitic fungus</name>
    <dbReference type="NCBI Taxonomy" id="41045"/>
    <lineage>
        <taxon>Eukaryota</taxon>
        <taxon>Sar</taxon>
        <taxon>Stramenopiles</taxon>
        <taxon>Oomycota</taxon>
        <taxon>Peronosporomycetes</taxon>
        <taxon>Pythiales</taxon>
        <taxon>Pythiaceae</taxon>
        <taxon>Pythium</taxon>
    </lineage>
</organism>
<protein>
    <submittedName>
        <fullName evidence="2">Uncharacterized protein</fullName>
    </submittedName>
</protein>
<dbReference type="OrthoDB" id="156623at2759"/>
<keyword evidence="1" id="KW-0812">Transmembrane</keyword>
<proteinExistence type="predicted"/>
<keyword evidence="3" id="KW-1185">Reference proteome</keyword>
<keyword evidence="1" id="KW-1133">Transmembrane helix</keyword>
<sequence length="691" mass="76103">MGNLAGVVPLEEQNDLEMSPTKSQATTFGTRVISLCIVIVLALHVGYTVSYAYEAQRYYRQAYLDSTVINTVARSRGMELEYDRIMELTLAASSSLFGFWHCLGIFRAVLASARHRRLLLTAPETTQISKITNHLTTRIKSKSNSQGSWCAGCCTRALAPIKDTFHRIRTTWREYFTIDGTHYELGAGFREVIEITTQLHVVYRISGVAISKQLNNLAVSFFILNCFSTPLVLGRQPAYVRRLGRHIVGMIFTALINIVMINAMWWYVEVAIVDAGFWFDPIAATQLRFLSKEAYVNMWLRVVSTRGAMCLAIFALEGLKRRLSLPSDTTTSAVAVSDIPLPDPASGPTAATIENTGPTLRVQRIRVLAFIRRIPFVEVLAVSVGILVLVAHIQAGMHPPPHTPGLQCDMPLHPWAVFKWPCGVVELNCYRAGVAGQASEIDTLLEKLDPGSVSAMRLTHCSRLEMPPRIKTFSNLAMFEVYNASLVRWEADSAFTKTSHPHLGTLWLVRVQNLTQLPPGVLEPGFPATNVHVCESNLITLPSDLDKHWSVGMARFAIECSALTAIPDSLLRLAPLQVSVAGNHITTVPSVQIGLPFLPLSIADNPVTALPYTGYANIYLDLRSTQVAQVPGWMTRSSQPQVILAGGSPLCDGVEAPQTKINSITLVCVTPASKDDVLTFPLRQFDAKRAP</sequence>
<keyword evidence="1" id="KW-0472">Membrane</keyword>
<feature type="transmembrane region" description="Helical" evidence="1">
    <location>
        <begin position="374"/>
        <end position="393"/>
    </location>
</feature>
<comment type="caution">
    <text evidence="2">The sequence shown here is derived from an EMBL/GenBank/DDBJ whole genome shotgun (WGS) entry which is preliminary data.</text>
</comment>